<keyword evidence="1" id="KW-0539">Nucleus</keyword>
<dbReference type="GO" id="GO:0008270">
    <property type="term" value="F:zinc ion binding"/>
    <property type="evidence" value="ECO:0007669"/>
    <property type="project" value="UniProtKB-UniRule"/>
</dbReference>
<dbReference type="GO" id="GO:0005634">
    <property type="term" value="C:nucleus"/>
    <property type="evidence" value="ECO:0007669"/>
    <property type="project" value="UniProtKB-SubCell"/>
</dbReference>
<organism evidence="2 3">
    <name type="scientific">Sesamum alatum</name>
    <dbReference type="NCBI Taxonomy" id="300844"/>
    <lineage>
        <taxon>Eukaryota</taxon>
        <taxon>Viridiplantae</taxon>
        <taxon>Streptophyta</taxon>
        <taxon>Embryophyta</taxon>
        <taxon>Tracheophyta</taxon>
        <taxon>Spermatophyta</taxon>
        <taxon>Magnoliopsida</taxon>
        <taxon>eudicotyledons</taxon>
        <taxon>Gunneridae</taxon>
        <taxon>Pentapetalae</taxon>
        <taxon>asterids</taxon>
        <taxon>lamiids</taxon>
        <taxon>Lamiales</taxon>
        <taxon>Pedaliaceae</taxon>
        <taxon>Sesamum</taxon>
    </lineage>
</organism>
<dbReference type="Proteomes" id="UP001293254">
    <property type="component" value="Unassembled WGS sequence"/>
</dbReference>
<reference evidence="2" key="1">
    <citation type="submission" date="2020-06" db="EMBL/GenBank/DDBJ databases">
        <authorList>
            <person name="Li T."/>
            <person name="Hu X."/>
            <person name="Zhang T."/>
            <person name="Song X."/>
            <person name="Zhang H."/>
            <person name="Dai N."/>
            <person name="Sheng W."/>
            <person name="Hou X."/>
            <person name="Wei L."/>
        </authorList>
    </citation>
    <scope>NUCLEOTIDE SEQUENCE</scope>
    <source>
        <strain evidence="2">3651</strain>
        <tissue evidence="2">Leaf</tissue>
    </source>
</reference>
<reference evidence="2" key="2">
    <citation type="journal article" date="2024" name="Plant">
        <title>Genomic evolution and insights into agronomic trait innovations of Sesamum species.</title>
        <authorList>
            <person name="Miao H."/>
            <person name="Wang L."/>
            <person name="Qu L."/>
            <person name="Liu H."/>
            <person name="Sun Y."/>
            <person name="Le M."/>
            <person name="Wang Q."/>
            <person name="Wei S."/>
            <person name="Zheng Y."/>
            <person name="Lin W."/>
            <person name="Duan Y."/>
            <person name="Cao H."/>
            <person name="Xiong S."/>
            <person name="Wang X."/>
            <person name="Wei L."/>
            <person name="Li C."/>
            <person name="Ma Q."/>
            <person name="Ju M."/>
            <person name="Zhao R."/>
            <person name="Li G."/>
            <person name="Mu C."/>
            <person name="Tian Q."/>
            <person name="Mei H."/>
            <person name="Zhang T."/>
            <person name="Gao T."/>
            <person name="Zhang H."/>
        </authorList>
    </citation>
    <scope>NUCLEOTIDE SEQUENCE</scope>
    <source>
        <strain evidence="2">3651</strain>
    </source>
</reference>
<keyword evidence="3" id="KW-1185">Reference proteome</keyword>
<keyword evidence="1" id="KW-0862">Zinc</keyword>
<evidence type="ECO:0000313" key="2">
    <source>
        <dbReference type="EMBL" id="KAK4424795.1"/>
    </source>
</evidence>
<dbReference type="EMBL" id="JACGWO010000006">
    <property type="protein sequence ID" value="KAK4424795.1"/>
    <property type="molecule type" value="Genomic_DNA"/>
</dbReference>
<comment type="subcellular location">
    <subcellularLocation>
        <location evidence="1">Nucleus</location>
    </subcellularLocation>
</comment>
<dbReference type="AlphaFoldDB" id="A0AAE1Y6V7"/>
<keyword evidence="1" id="KW-0479">Metal-binding</keyword>
<keyword evidence="1" id="KW-0863">Zinc-finger</keyword>
<comment type="similarity">
    <text evidence="1">Belongs to the FHY3/FAR1 family.</text>
</comment>
<protein>
    <recommendedName>
        <fullName evidence="1">Protein FAR1-RELATED SEQUENCE</fullName>
    </recommendedName>
</protein>
<dbReference type="InterPro" id="IPR031052">
    <property type="entry name" value="FHY3/FAR1"/>
</dbReference>
<evidence type="ECO:0000313" key="3">
    <source>
        <dbReference type="Proteomes" id="UP001293254"/>
    </source>
</evidence>
<sequence>MGILCKHALKVLGHAKVHSIPEQFIKKRWTKNIRNRVSDIESGSQNQSGNDHVSEMVFVNHSMRLFYEITMRCKGRKEARNMLAGVLEDTIEKTNALFEDMSLNDVHACDDVAINEETGNSNEILVRDPLFAKSRGIKNARIPCHWDEKKKEKERERLKVQATQAPPSEEAMNAQQFFYWTEYHSQQPSIEPQSTTNQFYLQHPQQIMTMSHTSQAMQVEGANRVWSMEGYSANNHLFGDPNMSQSAWGLVSSAALVFLLLVSPSGETPIPLQKLGGKYDVPIYEGGCDDDPAACIFGPCSVLGSALEEISGLAVCWDEDPIGWLFEIVAGGAVTSVFLLLSA</sequence>
<proteinExistence type="inferred from homology"/>
<name>A0AAE1Y6V7_9LAMI</name>
<comment type="function">
    <text evidence="1">Putative transcription activator involved in regulating light control of development.</text>
</comment>
<dbReference type="GO" id="GO:0006355">
    <property type="term" value="P:regulation of DNA-templated transcription"/>
    <property type="evidence" value="ECO:0007669"/>
    <property type="project" value="UniProtKB-UniRule"/>
</dbReference>
<gene>
    <name evidence="2" type="ORF">Salat_1673100</name>
</gene>
<evidence type="ECO:0000256" key="1">
    <source>
        <dbReference type="RuleBase" id="RU367018"/>
    </source>
</evidence>
<comment type="caution">
    <text evidence="2">The sequence shown here is derived from an EMBL/GenBank/DDBJ whole genome shotgun (WGS) entry which is preliminary data.</text>
</comment>
<accession>A0AAE1Y6V7</accession>
<dbReference type="PANTHER" id="PTHR31669">
    <property type="entry name" value="PROTEIN FAR1-RELATED SEQUENCE 10-RELATED"/>
    <property type="match status" value="1"/>
</dbReference>
<dbReference type="PANTHER" id="PTHR31669:SF302">
    <property type="entry name" value="PROTEIN FAR1-RELATED SEQUENCE"/>
    <property type="match status" value="1"/>
</dbReference>